<keyword evidence="1" id="KW-0812">Transmembrane</keyword>
<feature type="domain" description="DUF6533" evidence="2">
    <location>
        <begin position="15"/>
        <end position="53"/>
    </location>
</feature>
<evidence type="ECO:0000313" key="3">
    <source>
        <dbReference type="EMBL" id="KAK7695254.1"/>
    </source>
</evidence>
<dbReference type="Pfam" id="PF20151">
    <property type="entry name" value="DUF6533"/>
    <property type="match status" value="1"/>
</dbReference>
<dbReference type="AlphaFoldDB" id="A0AAW0GVJ7"/>
<dbReference type="Proteomes" id="UP001385951">
    <property type="component" value="Unassembled WGS sequence"/>
</dbReference>
<feature type="transmembrane region" description="Helical" evidence="1">
    <location>
        <begin position="125"/>
        <end position="150"/>
    </location>
</feature>
<keyword evidence="4" id="KW-1185">Reference proteome</keyword>
<evidence type="ECO:0000256" key="1">
    <source>
        <dbReference type="SAM" id="Phobius"/>
    </source>
</evidence>
<keyword evidence="1" id="KW-0472">Membrane</keyword>
<feature type="transmembrane region" description="Helical" evidence="1">
    <location>
        <begin position="42"/>
        <end position="65"/>
    </location>
</feature>
<comment type="caution">
    <text evidence="3">The sequence shown here is derived from an EMBL/GenBank/DDBJ whole genome shotgun (WGS) entry which is preliminary data.</text>
</comment>
<dbReference type="InterPro" id="IPR045340">
    <property type="entry name" value="DUF6533"/>
</dbReference>
<keyword evidence="1" id="KW-1133">Transmembrane helix</keyword>
<sequence>MSELGLTPDEVVMKSLAVYDIGLTLPQEVRCIWQRKFGTVAMLYLTIRYGTIFITFSRVFDGFYLYPTIPGLLQAAGLLKLYKHILTADGVVLALTLNATWKIFRASQESGTKTKLVSVLIHNGSMQFGTILLLNIISMILDVLSVASVLTSATQHQTNFVTLQEVVESILYARFILALRWVYHVDNSPSNFDTRSSVLVFASAVEANLGAAIDDAWVTGVEREVEDKVVYTETPLAVGLFDTKTINAN</sequence>
<reference evidence="3 4" key="1">
    <citation type="submission" date="2022-09" db="EMBL/GenBank/DDBJ databases">
        <authorList>
            <person name="Palmer J.M."/>
        </authorList>
    </citation>
    <scope>NUCLEOTIDE SEQUENCE [LARGE SCALE GENOMIC DNA]</scope>
    <source>
        <strain evidence="3 4">DSM 7382</strain>
    </source>
</reference>
<organism evidence="3 4">
    <name type="scientific">Cerrena zonata</name>
    <dbReference type="NCBI Taxonomy" id="2478898"/>
    <lineage>
        <taxon>Eukaryota</taxon>
        <taxon>Fungi</taxon>
        <taxon>Dikarya</taxon>
        <taxon>Basidiomycota</taxon>
        <taxon>Agaricomycotina</taxon>
        <taxon>Agaricomycetes</taxon>
        <taxon>Polyporales</taxon>
        <taxon>Cerrenaceae</taxon>
        <taxon>Cerrena</taxon>
    </lineage>
</organism>
<evidence type="ECO:0000259" key="2">
    <source>
        <dbReference type="Pfam" id="PF20151"/>
    </source>
</evidence>
<protein>
    <recommendedName>
        <fullName evidence="2">DUF6533 domain-containing protein</fullName>
    </recommendedName>
</protein>
<evidence type="ECO:0000313" key="4">
    <source>
        <dbReference type="Proteomes" id="UP001385951"/>
    </source>
</evidence>
<dbReference type="EMBL" id="JASBNA010000002">
    <property type="protein sequence ID" value="KAK7695254.1"/>
    <property type="molecule type" value="Genomic_DNA"/>
</dbReference>
<name>A0AAW0GVJ7_9APHY</name>
<proteinExistence type="predicted"/>
<gene>
    <name evidence="3" type="ORF">QCA50_002444</name>
</gene>
<accession>A0AAW0GVJ7</accession>